<organism evidence="2">
    <name type="scientific">marine sediment metagenome</name>
    <dbReference type="NCBI Taxonomy" id="412755"/>
    <lineage>
        <taxon>unclassified sequences</taxon>
        <taxon>metagenomes</taxon>
        <taxon>ecological metagenomes</taxon>
    </lineage>
</organism>
<evidence type="ECO:0000313" key="2">
    <source>
        <dbReference type="EMBL" id="GAH20674.1"/>
    </source>
</evidence>
<keyword evidence="1" id="KW-0472">Membrane</keyword>
<dbReference type="AlphaFoldDB" id="X1EU34"/>
<feature type="transmembrane region" description="Helical" evidence="1">
    <location>
        <begin position="59"/>
        <end position="83"/>
    </location>
</feature>
<sequence length="201" mass="22038">FITVINKVPEFYSFLFVWLALMPGALMASSLGSWMVGLEGDSVWYLYSSPITARSLVKAKYSFAVLFSLAVTLVCSIIGGLLAAPSMGIAAIALTEALFLIFSLGMVSLSFGIRGADFRELPRPRMIRPRWAIINMIVCILLALAIVSPVVLYIVKLFLEAVQPPLYAMVPISGVIAFVITYVFYRIALKNAEEFLIKAEG</sequence>
<keyword evidence="1" id="KW-1133">Transmembrane helix</keyword>
<evidence type="ECO:0008006" key="3">
    <source>
        <dbReference type="Google" id="ProtNLM"/>
    </source>
</evidence>
<comment type="caution">
    <text evidence="2">The sequence shown here is derived from an EMBL/GenBank/DDBJ whole genome shotgun (WGS) entry which is preliminary data.</text>
</comment>
<protein>
    <recommendedName>
        <fullName evidence="3">ABC-2 type transporter domain-containing protein</fullName>
    </recommendedName>
</protein>
<gene>
    <name evidence="2" type="ORF">S03H2_08970</name>
</gene>
<name>X1EU34_9ZZZZ</name>
<feature type="transmembrane region" description="Helical" evidence="1">
    <location>
        <begin position="12"/>
        <end position="38"/>
    </location>
</feature>
<feature type="non-terminal residue" evidence="2">
    <location>
        <position position="1"/>
    </location>
</feature>
<dbReference type="InterPro" id="IPR031599">
    <property type="entry name" value="ABC_tran_2"/>
</dbReference>
<feature type="transmembrane region" description="Helical" evidence="1">
    <location>
        <begin position="89"/>
        <end position="111"/>
    </location>
</feature>
<accession>X1EU34</accession>
<keyword evidence="1" id="KW-0812">Transmembrane</keyword>
<reference evidence="2" key="1">
    <citation type="journal article" date="2014" name="Front. Microbiol.">
        <title>High frequency of phylogenetically diverse reductive dehalogenase-homologous genes in deep subseafloor sedimentary metagenomes.</title>
        <authorList>
            <person name="Kawai M."/>
            <person name="Futagami T."/>
            <person name="Toyoda A."/>
            <person name="Takaki Y."/>
            <person name="Nishi S."/>
            <person name="Hori S."/>
            <person name="Arai W."/>
            <person name="Tsubouchi T."/>
            <person name="Morono Y."/>
            <person name="Uchiyama I."/>
            <person name="Ito T."/>
            <person name="Fujiyama A."/>
            <person name="Inagaki F."/>
            <person name="Takami H."/>
        </authorList>
    </citation>
    <scope>NUCLEOTIDE SEQUENCE</scope>
    <source>
        <strain evidence="2">Expedition CK06-06</strain>
    </source>
</reference>
<feature type="transmembrane region" description="Helical" evidence="1">
    <location>
        <begin position="132"/>
        <end position="154"/>
    </location>
</feature>
<feature type="transmembrane region" description="Helical" evidence="1">
    <location>
        <begin position="166"/>
        <end position="185"/>
    </location>
</feature>
<proteinExistence type="predicted"/>
<evidence type="ECO:0000256" key="1">
    <source>
        <dbReference type="SAM" id="Phobius"/>
    </source>
</evidence>
<dbReference type="EMBL" id="BARU01004459">
    <property type="protein sequence ID" value="GAH20674.1"/>
    <property type="molecule type" value="Genomic_DNA"/>
</dbReference>
<dbReference type="Pfam" id="PF16949">
    <property type="entry name" value="ABC_tran_2"/>
    <property type="match status" value="1"/>
</dbReference>